<keyword evidence="1" id="KW-0472">Membrane</keyword>
<keyword evidence="1" id="KW-0812">Transmembrane</keyword>
<gene>
    <name evidence="2" type="ORF">J2S05_000161</name>
</gene>
<comment type="caution">
    <text evidence="2">The sequence shown here is derived from an EMBL/GenBank/DDBJ whole genome shotgun (WGS) entry which is preliminary data.</text>
</comment>
<evidence type="ECO:0000313" key="2">
    <source>
        <dbReference type="EMBL" id="MDQ0205387.1"/>
    </source>
</evidence>
<accession>A0ABT9YC18</accession>
<organism evidence="2 3">
    <name type="scientific">Alkalicoccobacillus murimartini</name>
    <dbReference type="NCBI Taxonomy" id="171685"/>
    <lineage>
        <taxon>Bacteria</taxon>
        <taxon>Bacillati</taxon>
        <taxon>Bacillota</taxon>
        <taxon>Bacilli</taxon>
        <taxon>Bacillales</taxon>
        <taxon>Bacillaceae</taxon>
        <taxon>Alkalicoccobacillus</taxon>
    </lineage>
</organism>
<feature type="transmembrane region" description="Helical" evidence="1">
    <location>
        <begin position="184"/>
        <end position="201"/>
    </location>
</feature>
<dbReference type="EMBL" id="JAUSUA010000001">
    <property type="protein sequence ID" value="MDQ0205387.1"/>
    <property type="molecule type" value="Genomic_DNA"/>
</dbReference>
<evidence type="ECO:0000313" key="3">
    <source>
        <dbReference type="Proteomes" id="UP001225034"/>
    </source>
</evidence>
<reference evidence="2 3" key="1">
    <citation type="submission" date="2023-07" db="EMBL/GenBank/DDBJ databases">
        <title>Genomic Encyclopedia of Type Strains, Phase IV (KMG-IV): sequencing the most valuable type-strain genomes for metagenomic binning, comparative biology and taxonomic classification.</title>
        <authorList>
            <person name="Goeker M."/>
        </authorList>
    </citation>
    <scope>NUCLEOTIDE SEQUENCE [LARGE SCALE GENOMIC DNA]</scope>
    <source>
        <strain evidence="2 3">DSM 19154</strain>
    </source>
</reference>
<feature type="transmembrane region" description="Helical" evidence="1">
    <location>
        <begin position="121"/>
        <end position="142"/>
    </location>
</feature>
<feature type="transmembrane region" description="Helical" evidence="1">
    <location>
        <begin position="96"/>
        <end position="115"/>
    </location>
</feature>
<keyword evidence="3" id="KW-1185">Reference proteome</keyword>
<evidence type="ECO:0000256" key="1">
    <source>
        <dbReference type="SAM" id="Phobius"/>
    </source>
</evidence>
<evidence type="ECO:0008006" key="4">
    <source>
        <dbReference type="Google" id="ProtNLM"/>
    </source>
</evidence>
<protein>
    <recommendedName>
        <fullName evidence="4">DUF998 domain-containing protein</fullName>
    </recommendedName>
</protein>
<feature type="transmembrane region" description="Helical" evidence="1">
    <location>
        <begin position="67"/>
        <end position="87"/>
    </location>
</feature>
<dbReference type="Pfam" id="PF06197">
    <property type="entry name" value="DUF998"/>
    <property type="match status" value="1"/>
</dbReference>
<keyword evidence="1" id="KW-1133">Transmembrane helix</keyword>
<feature type="transmembrane region" description="Helical" evidence="1">
    <location>
        <begin position="151"/>
        <end position="172"/>
    </location>
</feature>
<dbReference type="Proteomes" id="UP001225034">
    <property type="component" value="Unassembled WGS sequence"/>
</dbReference>
<proteinExistence type="predicted"/>
<dbReference type="InterPro" id="IPR009339">
    <property type="entry name" value="DUF998"/>
</dbReference>
<sequence length="208" mass="22972">MKIPASLGIGSWVFAAAYFMYEPFAMAASTAPYNWLLQPMSDLGVTECGVNTYPMAGYEICSPHAPIVNSLFLLTSLAIIIGSLFLYQQVKMIRGIGLATILLIIFAVGNGFSLIPANVSFMWHTIPAVFSMLSVGPALWLYGRNLKKGKWLSYSSSALIGLLFIGFFMVAIYKLEIGGLLQRIFYGVVYIWGISMSWILIREESNKP</sequence>
<name>A0ABT9YC18_9BACI</name>
<dbReference type="RefSeq" id="WP_306979034.1">
    <property type="nucleotide sequence ID" value="NZ_JAUSUA010000001.1"/>
</dbReference>